<feature type="domain" description="C2H2-type" evidence="13">
    <location>
        <begin position="400"/>
        <end position="427"/>
    </location>
</feature>
<feature type="domain" description="C2H2-type" evidence="13">
    <location>
        <begin position="456"/>
        <end position="483"/>
    </location>
</feature>
<dbReference type="CDD" id="cd07765">
    <property type="entry name" value="KRAB_A-box"/>
    <property type="match status" value="1"/>
</dbReference>
<dbReference type="GO" id="GO:0005634">
    <property type="term" value="C:nucleus"/>
    <property type="evidence" value="ECO:0007669"/>
    <property type="project" value="UniProtKB-SubCell"/>
</dbReference>
<dbReference type="FunFam" id="3.30.160.60:FF:001442">
    <property type="entry name" value="zinc finger protein 696"/>
    <property type="match status" value="1"/>
</dbReference>
<dbReference type="FunFam" id="3.30.160.60:FF:000034">
    <property type="entry name" value="zinc finger protein 25"/>
    <property type="match status" value="1"/>
</dbReference>
<dbReference type="InterPro" id="IPR036051">
    <property type="entry name" value="KRAB_dom_sf"/>
</dbReference>
<dbReference type="PROSITE" id="PS00028">
    <property type="entry name" value="ZINC_FINGER_C2H2_1"/>
    <property type="match status" value="10"/>
</dbReference>
<keyword evidence="10" id="KW-0539">Nucleus</keyword>
<evidence type="ECO:0000256" key="10">
    <source>
        <dbReference type="ARBA" id="ARBA00023242"/>
    </source>
</evidence>
<dbReference type="GeneTree" id="ENSGT00950000182890"/>
<feature type="domain" description="C2H2-type" evidence="13">
    <location>
        <begin position="372"/>
        <end position="399"/>
    </location>
</feature>
<keyword evidence="9" id="KW-0804">Transcription</keyword>
<dbReference type="GO" id="GO:0000981">
    <property type="term" value="F:DNA-binding transcription factor activity, RNA polymerase II-specific"/>
    <property type="evidence" value="ECO:0007669"/>
    <property type="project" value="TreeGrafter"/>
</dbReference>
<dbReference type="PROSITE" id="PS50157">
    <property type="entry name" value="ZINC_FINGER_C2H2_2"/>
    <property type="match status" value="10"/>
</dbReference>
<feature type="domain" description="C2H2-type" evidence="13">
    <location>
        <begin position="288"/>
        <end position="315"/>
    </location>
</feature>
<dbReference type="FunFam" id="3.30.160.60:FF:000238">
    <property type="entry name" value="Zinc finger protein 485"/>
    <property type="match status" value="1"/>
</dbReference>
<dbReference type="GO" id="GO:0000978">
    <property type="term" value="F:RNA polymerase II cis-regulatory region sequence-specific DNA binding"/>
    <property type="evidence" value="ECO:0007669"/>
    <property type="project" value="TreeGrafter"/>
</dbReference>
<dbReference type="Proteomes" id="UP000007648">
    <property type="component" value="Unassembled WGS sequence"/>
</dbReference>
<organism evidence="15 16">
    <name type="scientific">Sarcophilus harrisii</name>
    <name type="common">Tasmanian devil</name>
    <name type="synonym">Sarcophilus laniarius</name>
    <dbReference type="NCBI Taxonomy" id="9305"/>
    <lineage>
        <taxon>Eukaryota</taxon>
        <taxon>Metazoa</taxon>
        <taxon>Chordata</taxon>
        <taxon>Craniata</taxon>
        <taxon>Vertebrata</taxon>
        <taxon>Euteleostomi</taxon>
        <taxon>Mammalia</taxon>
        <taxon>Metatheria</taxon>
        <taxon>Dasyuromorphia</taxon>
        <taxon>Dasyuridae</taxon>
        <taxon>Sarcophilus</taxon>
    </lineage>
</organism>
<name>A0A7N4V2C9_SARHA</name>
<evidence type="ECO:0000259" key="14">
    <source>
        <dbReference type="PROSITE" id="PS50805"/>
    </source>
</evidence>
<feature type="region of interest" description="Disordered" evidence="12">
    <location>
        <begin position="19"/>
        <end position="65"/>
    </location>
</feature>
<feature type="domain" description="C2H2-type" evidence="13">
    <location>
        <begin position="484"/>
        <end position="511"/>
    </location>
</feature>
<feature type="domain" description="C2H2-type" evidence="13">
    <location>
        <begin position="316"/>
        <end position="343"/>
    </location>
</feature>
<dbReference type="PROSITE" id="PS50805">
    <property type="entry name" value="KRAB"/>
    <property type="match status" value="1"/>
</dbReference>
<dbReference type="Gene3D" id="6.10.140.140">
    <property type="match status" value="1"/>
</dbReference>
<dbReference type="Pfam" id="PF00096">
    <property type="entry name" value="zf-C2H2"/>
    <property type="match status" value="10"/>
</dbReference>
<feature type="domain" description="KRAB" evidence="14">
    <location>
        <begin position="105"/>
        <end position="176"/>
    </location>
</feature>
<dbReference type="Ensembl" id="ENSSHAT00000031153.1">
    <property type="protein sequence ID" value="ENSSHAP00000034146.1"/>
    <property type="gene ID" value="ENSSHAG00000030960.1"/>
</dbReference>
<dbReference type="FunFam" id="3.30.160.60:FF:001745">
    <property type="entry name" value="Zinc finger protein 658"/>
    <property type="match status" value="1"/>
</dbReference>
<reference evidence="15" key="3">
    <citation type="submission" date="2025-09" db="UniProtKB">
        <authorList>
            <consortium name="Ensembl"/>
        </authorList>
    </citation>
    <scope>IDENTIFICATION</scope>
</reference>
<evidence type="ECO:0000256" key="11">
    <source>
        <dbReference type="PROSITE-ProRule" id="PRU00042"/>
    </source>
</evidence>
<evidence type="ECO:0000256" key="2">
    <source>
        <dbReference type="ARBA" id="ARBA00006991"/>
    </source>
</evidence>
<evidence type="ECO:0000256" key="6">
    <source>
        <dbReference type="ARBA" id="ARBA00022833"/>
    </source>
</evidence>
<dbReference type="Gene3D" id="3.30.160.60">
    <property type="entry name" value="Classic Zinc Finger"/>
    <property type="match status" value="10"/>
</dbReference>
<dbReference type="FunFam" id="3.30.160.60:FF:001270">
    <property type="entry name" value="zinc finger protein 583 isoform X1"/>
    <property type="match status" value="1"/>
</dbReference>
<dbReference type="SUPFAM" id="SSF109640">
    <property type="entry name" value="KRAB domain (Kruppel-associated box)"/>
    <property type="match status" value="1"/>
</dbReference>
<evidence type="ECO:0000259" key="13">
    <source>
        <dbReference type="PROSITE" id="PS50157"/>
    </source>
</evidence>
<dbReference type="InterPro" id="IPR036236">
    <property type="entry name" value="Znf_C2H2_sf"/>
</dbReference>
<feature type="domain" description="C2H2-type" evidence="13">
    <location>
        <begin position="512"/>
        <end position="539"/>
    </location>
</feature>
<feature type="domain" description="C2H2-type" evidence="13">
    <location>
        <begin position="428"/>
        <end position="455"/>
    </location>
</feature>
<evidence type="ECO:0000256" key="3">
    <source>
        <dbReference type="ARBA" id="ARBA00022723"/>
    </source>
</evidence>
<evidence type="ECO:0000256" key="7">
    <source>
        <dbReference type="ARBA" id="ARBA00023015"/>
    </source>
</evidence>
<dbReference type="FunFam" id="3.30.160.60:FF:002090">
    <property type="entry name" value="Zinc finger protein 473"/>
    <property type="match status" value="1"/>
</dbReference>
<keyword evidence="8" id="KW-0238">DNA-binding</keyword>
<evidence type="ECO:0000313" key="16">
    <source>
        <dbReference type="Proteomes" id="UP000007648"/>
    </source>
</evidence>
<evidence type="ECO:0000256" key="4">
    <source>
        <dbReference type="ARBA" id="ARBA00022737"/>
    </source>
</evidence>
<evidence type="ECO:0000313" key="15">
    <source>
        <dbReference type="Ensembl" id="ENSSHAP00000034146.1"/>
    </source>
</evidence>
<feature type="domain" description="C2H2-type" evidence="13">
    <location>
        <begin position="260"/>
        <end position="287"/>
    </location>
</feature>
<dbReference type="InParanoid" id="A0A7N4V2C9"/>
<keyword evidence="3" id="KW-0479">Metal-binding</keyword>
<dbReference type="GO" id="GO:0008270">
    <property type="term" value="F:zinc ion binding"/>
    <property type="evidence" value="ECO:0007669"/>
    <property type="project" value="UniProtKB-KW"/>
</dbReference>
<comment type="similarity">
    <text evidence="2">Belongs to the krueppel C2H2-type zinc-finger protein family.</text>
</comment>
<dbReference type="FunFam" id="3.30.160.60:FF:000172">
    <property type="entry name" value="Zinc finger and SCAN domain containing 21"/>
    <property type="match status" value="1"/>
</dbReference>
<reference evidence="15 16" key="1">
    <citation type="journal article" date="2011" name="Proc. Natl. Acad. Sci. U.S.A.">
        <title>Genetic diversity and population structure of the endangered marsupial Sarcophilus harrisii (Tasmanian devil).</title>
        <authorList>
            <person name="Miller W."/>
            <person name="Hayes V.M."/>
            <person name="Ratan A."/>
            <person name="Petersen D.C."/>
            <person name="Wittekindt N.E."/>
            <person name="Miller J."/>
            <person name="Walenz B."/>
            <person name="Knight J."/>
            <person name="Qi J."/>
            <person name="Zhao F."/>
            <person name="Wang Q."/>
            <person name="Bedoya-Reina O.C."/>
            <person name="Katiyar N."/>
            <person name="Tomsho L.P."/>
            <person name="Kasson L.M."/>
            <person name="Hardie R.A."/>
            <person name="Woodbridge P."/>
            <person name="Tindall E.A."/>
            <person name="Bertelsen M.F."/>
            <person name="Dixon D."/>
            <person name="Pyecroft S."/>
            <person name="Helgen K.M."/>
            <person name="Lesk A.M."/>
            <person name="Pringle T.H."/>
            <person name="Patterson N."/>
            <person name="Zhang Y."/>
            <person name="Kreiss A."/>
            <person name="Woods G.M."/>
            <person name="Jones M.E."/>
            <person name="Schuster S.C."/>
        </authorList>
    </citation>
    <scope>NUCLEOTIDE SEQUENCE [LARGE SCALE GENOMIC DNA]</scope>
</reference>
<keyword evidence="6" id="KW-0862">Zinc</keyword>
<dbReference type="FunFam" id="3.30.160.60:FF:002254">
    <property type="entry name" value="Zinc finger protein 540"/>
    <property type="match status" value="1"/>
</dbReference>
<comment type="subcellular location">
    <subcellularLocation>
        <location evidence="1">Nucleus</location>
    </subcellularLocation>
</comment>
<evidence type="ECO:0000256" key="9">
    <source>
        <dbReference type="ARBA" id="ARBA00023163"/>
    </source>
</evidence>
<feature type="compositionally biased region" description="Polar residues" evidence="12">
    <location>
        <begin position="25"/>
        <end position="35"/>
    </location>
</feature>
<dbReference type="PANTHER" id="PTHR23226">
    <property type="entry name" value="ZINC FINGER AND SCAN DOMAIN-CONTAINING"/>
    <property type="match status" value="1"/>
</dbReference>
<proteinExistence type="inferred from homology"/>
<dbReference type="SUPFAM" id="SSF57667">
    <property type="entry name" value="beta-beta-alpha zinc fingers"/>
    <property type="match status" value="5"/>
</dbReference>
<keyword evidence="4" id="KW-0677">Repeat</keyword>
<feature type="domain" description="C2H2-type" evidence="13">
    <location>
        <begin position="344"/>
        <end position="371"/>
    </location>
</feature>
<keyword evidence="7" id="KW-0805">Transcription regulation</keyword>
<dbReference type="PANTHER" id="PTHR23226:SF425">
    <property type="entry name" value="ZINC FINGER PROTEIN 621"/>
    <property type="match status" value="1"/>
</dbReference>
<dbReference type="FunFam" id="3.30.160.60:FF:000182">
    <property type="entry name" value="zinc finger protein 366"/>
    <property type="match status" value="1"/>
</dbReference>
<evidence type="ECO:0000256" key="8">
    <source>
        <dbReference type="ARBA" id="ARBA00023125"/>
    </source>
</evidence>
<dbReference type="Pfam" id="PF01352">
    <property type="entry name" value="KRAB"/>
    <property type="match status" value="1"/>
</dbReference>
<keyword evidence="16" id="KW-1185">Reference proteome</keyword>
<evidence type="ECO:0000256" key="12">
    <source>
        <dbReference type="SAM" id="MobiDB-lite"/>
    </source>
</evidence>
<evidence type="ECO:0000256" key="1">
    <source>
        <dbReference type="ARBA" id="ARBA00004123"/>
    </source>
</evidence>
<accession>A0A7N4V2C9</accession>
<keyword evidence="5 11" id="KW-0863">Zinc-finger</keyword>
<evidence type="ECO:0000256" key="5">
    <source>
        <dbReference type="ARBA" id="ARBA00022771"/>
    </source>
</evidence>
<reference evidence="15" key="2">
    <citation type="submission" date="2025-08" db="UniProtKB">
        <authorList>
            <consortium name="Ensembl"/>
        </authorList>
    </citation>
    <scope>IDENTIFICATION</scope>
</reference>
<dbReference type="InterPro" id="IPR001909">
    <property type="entry name" value="KRAB"/>
</dbReference>
<dbReference type="SMART" id="SM00355">
    <property type="entry name" value="ZnF_C2H2"/>
    <property type="match status" value="10"/>
</dbReference>
<dbReference type="FunFam" id="3.30.160.60:FF:000638">
    <property type="entry name" value="Zinc finger protein 184"/>
    <property type="match status" value="1"/>
</dbReference>
<sequence>MLRPQQAPLLIRSSSCACASEETQDSVSQKSSRGVSTAGRREDERLRRRNVQLAPGASGGLPGSGGGEARAEICWVSVLPFLKPTVPTRREMASGVLLARVQEALTFKDVAVDLTREEWGLLSPVQRELYREVMLDNYRNLVSLGLLDPRSDVIPWLELGEEPLAWDRQGRAPRPACPPEGIHVWSSPAGQPGMVHQAWVARCEKQGTEGGELPGRLGDFPQSCAFGDRTLGGMGLWEKLPPQPPLLRPQKRPPPQGQLYACTECGKVFTRRTNLLLHRRLHTGEKLYQCGECGKAFSCNSSLSQHRRVHTKEKPFRCRDCGKAFNWSSSLTQHRRIHTGEKPYGCRDCGRAFTNRASLIKHERTHSGEKPYECEQCGTAFIQRSNLTKHRRIHSGDKPHACRECGKAFANQSSLLKHERIHSGDKPYRCPECGKAFNWSSSLTEHLRVHTGEEPYKCHECGKAFRKSSLFTQHHRIHTGEKPYTCGECGKAFRQMSSLTRHQRVHSEEKPYECAECGRVFGNSSNLSKHRRTHTRELLPQLSCKNARCPKSP</sequence>
<dbReference type="AlphaFoldDB" id="A0A7N4V2C9"/>
<dbReference type="InterPro" id="IPR013087">
    <property type="entry name" value="Znf_C2H2_type"/>
</dbReference>
<protein>
    <submittedName>
        <fullName evidence="15">Uncharacterized protein</fullName>
    </submittedName>
</protein>
<dbReference type="SMART" id="SM00349">
    <property type="entry name" value="KRAB"/>
    <property type="match status" value="1"/>
</dbReference>